<evidence type="ECO:0000259" key="1">
    <source>
        <dbReference type="Pfam" id="PF07110"/>
    </source>
</evidence>
<evidence type="ECO:0000313" key="2">
    <source>
        <dbReference type="EMBL" id="WEX86589.1"/>
    </source>
</evidence>
<keyword evidence="3" id="KW-1185">Reference proteome</keyword>
<protein>
    <submittedName>
        <fullName evidence="2">EthD family reductase</fullName>
    </submittedName>
</protein>
<dbReference type="InterPro" id="IPR009799">
    <property type="entry name" value="EthD_dom"/>
</dbReference>
<dbReference type="PANTHER" id="PTHR40260">
    <property type="entry name" value="BLR8190 PROTEIN"/>
    <property type="match status" value="1"/>
</dbReference>
<dbReference type="Pfam" id="PF07110">
    <property type="entry name" value="EthD"/>
    <property type="match status" value="1"/>
</dbReference>
<dbReference type="Proteomes" id="UP001229355">
    <property type="component" value="Chromosome 1"/>
</dbReference>
<reference evidence="2 3" key="1">
    <citation type="submission" date="2023-03" db="EMBL/GenBank/DDBJ databases">
        <authorList>
            <person name="Kaur S."/>
            <person name="Espinosa-Saiz D."/>
            <person name="Velazquez E."/>
            <person name="Menendez E."/>
            <person name="diCenzo G.C."/>
        </authorList>
    </citation>
    <scope>NUCLEOTIDE SEQUENCE [LARGE SCALE GENOMIC DNA]</scope>
    <source>
        <strain evidence="2 3">LMG 24692</strain>
    </source>
</reference>
<sequence length="102" mass="11053">MAKLLVLYRMPKDTAAFDRYYRSTHIPLAQKLPGLRKYEISNGAVSSPAGAADLHLVATLHFDSIADIQSAFSSPEGQATAGDLANFADGGVDLYFFETEEV</sequence>
<name>A0ABY8D6U6_9HYPH</name>
<dbReference type="NCBIfam" id="TIGR02118">
    <property type="entry name" value="EthD family reductase"/>
    <property type="match status" value="1"/>
</dbReference>
<organism evidence="2 3">
    <name type="scientific">Sinorhizobium garamanticum</name>
    <dbReference type="NCBI Taxonomy" id="680247"/>
    <lineage>
        <taxon>Bacteria</taxon>
        <taxon>Pseudomonadati</taxon>
        <taxon>Pseudomonadota</taxon>
        <taxon>Alphaproteobacteria</taxon>
        <taxon>Hyphomicrobiales</taxon>
        <taxon>Rhizobiaceae</taxon>
        <taxon>Sinorhizobium/Ensifer group</taxon>
        <taxon>Sinorhizobium</taxon>
    </lineage>
</organism>
<proteinExistence type="predicted"/>
<dbReference type="PANTHER" id="PTHR40260:SF2">
    <property type="entry name" value="BLR8190 PROTEIN"/>
    <property type="match status" value="1"/>
</dbReference>
<gene>
    <name evidence="2" type="ORF">PZN02_002890</name>
</gene>
<dbReference type="Gene3D" id="3.30.70.100">
    <property type="match status" value="1"/>
</dbReference>
<feature type="domain" description="EthD" evidence="1">
    <location>
        <begin position="13"/>
        <end position="90"/>
    </location>
</feature>
<dbReference type="EMBL" id="CP120373">
    <property type="protein sequence ID" value="WEX86589.1"/>
    <property type="molecule type" value="Genomic_DNA"/>
</dbReference>
<accession>A0ABY8D6U6</accession>
<evidence type="ECO:0000313" key="3">
    <source>
        <dbReference type="Proteomes" id="UP001229355"/>
    </source>
</evidence>
<dbReference type="InterPro" id="IPR011008">
    <property type="entry name" value="Dimeric_a/b-barrel"/>
</dbReference>
<dbReference type="SUPFAM" id="SSF54909">
    <property type="entry name" value="Dimeric alpha+beta barrel"/>
    <property type="match status" value="1"/>
</dbReference>
<dbReference type="RefSeq" id="WP_280658657.1">
    <property type="nucleotide sequence ID" value="NZ_CP120373.1"/>
</dbReference>